<dbReference type="EMBL" id="JACASE010000007">
    <property type="protein sequence ID" value="KAF6447396.1"/>
    <property type="molecule type" value="Genomic_DNA"/>
</dbReference>
<feature type="compositionally biased region" description="Basic residues" evidence="1">
    <location>
        <begin position="119"/>
        <end position="129"/>
    </location>
</feature>
<organism evidence="2 3">
    <name type="scientific">Rousettus aegyptiacus</name>
    <name type="common">Egyptian fruit bat</name>
    <name type="synonym">Pteropus aegyptiacus</name>
    <dbReference type="NCBI Taxonomy" id="9407"/>
    <lineage>
        <taxon>Eukaryota</taxon>
        <taxon>Metazoa</taxon>
        <taxon>Chordata</taxon>
        <taxon>Craniata</taxon>
        <taxon>Vertebrata</taxon>
        <taxon>Euteleostomi</taxon>
        <taxon>Mammalia</taxon>
        <taxon>Eutheria</taxon>
        <taxon>Laurasiatheria</taxon>
        <taxon>Chiroptera</taxon>
        <taxon>Yinpterochiroptera</taxon>
        <taxon>Pteropodoidea</taxon>
        <taxon>Pteropodidae</taxon>
        <taxon>Rousettinae</taxon>
        <taxon>Rousettus</taxon>
    </lineage>
</organism>
<dbReference type="AlphaFoldDB" id="A0A7J8FI92"/>
<gene>
    <name evidence="2" type="ORF">HJG63_011858</name>
</gene>
<feature type="compositionally biased region" description="Basic residues" evidence="1">
    <location>
        <begin position="18"/>
        <end position="29"/>
    </location>
</feature>
<evidence type="ECO:0000256" key="1">
    <source>
        <dbReference type="SAM" id="MobiDB-lite"/>
    </source>
</evidence>
<sequence>MPLRRGLRGGSFSVHRSSPARRKPRRAPARSRPQGGRARLRTGQRRRPHSSRVPCHAQTLGPPGICPILRLDGEYLQSRRSAAVESSNFLPPGTVTTAAVGCSSLHLAEVAGLGPGHSRPQRGHPRLGRTRTSVSGRARPGHAAPARRSRWELGDVRSVVFTQTLLQPNSRGRCPVFFLPVISSVLRCTFFTF</sequence>
<feature type="compositionally biased region" description="Basic residues" evidence="1">
    <location>
        <begin position="38"/>
        <end position="50"/>
    </location>
</feature>
<feature type="region of interest" description="Disordered" evidence="1">
    <location>
        <begin position="1"/>
        <end position="59"/>
    </location>
</feature>
<feature type="compositionally biased region" description="Low complexity" evidence="1">
    <location>
        <begin position="135"/>
        <end position="146"/>
    </location>
</feature>
<feature type="region of interest" description="Disordered" evidence="1">
    <location>
        <begin position="113"/>
        <end position="148"/>
    </location>
</feature>
<evidence type="ECO:0000313" key="3">
    <source>
        <dbReference type="Proteomes" id="UP000593571"/>
    </source>
</evidence>
<name>A0A7J8FI92_ROUAE</name>
<accession>A0A7J8FI92</accession>
<comment type="caution">
    <text evidence="2">The sequence shown here is derived from an EMBL/GenBank/DDBJ whole genome shotgun (WGS) entry which is preliminary data.</text>
</comment>
<dbReference type="Proteomes" id="UP000593571">
    <property type="component" value="Unassembled WGS sequence"/>
</dbReference>
<protein>
    <submittedName>
        <fullName evidence="2">Uncharacterized protein</fullName>
    </submittedName>
</protein>
<proteinExistence type="predicted"/>
<keyword evidence="3" id="KW-1185">Reference proteome</keyword>
<reference evidence="2 3" key="1">
    <citation type="journal article" date="2020" name="Nature">
        <title>Six reference-quality genomes reveal evolution of bat adaptations.</title>
        <authorList>
            <person name="Jebb D."/>
            <person name="Huang Z."/>
            <person name="Pippel M."/>
            <person name="Hughes G.M."/>
            <person name="Lavrichenko K."/>
            <person name="Devanna P."/>
            <person name="Winkler S."/>
            <person name="Jermiin L.S."/>
            <person name="Skirmuntt E.C."/>
            <person name="Katzourakis A."/>
            <person name="Burkitt-Gray L."/>
            <person name="Ray D.A."/>
            <person name="Sullivan K.A.M."/>
            <person name="Roscito J.G."/>
            <person name="Kirilenko B.M."/>
            <person name="Davalos L.M."/>
            <person name="Corthals A.P."/>
            <person name="Power M.L."/>
            <person name="Jones G."/>
            <person name="Ransome R.D."/>
            <person name="Dechmann D.K.N."/>
            <person name="Locatelli A.G."/>
            <person name="Puechmaille S.J."/>
            <person name="Fedrigo O."/>
            <person name="Jarvis E.D."/>
            <person name="Hiller M."/>
            <person name="Vernes S.C."/>
            <person name="Myers E.W."/>
            <person name="Teeling E.C."/>
        </authorList>
    </citation>
    <scope>NUCLEOTIDE SEQUENCE [LARGE SCALE GENOMIC DNA]</scope>
    <source>
        <strain evidence="2">MRouAeg1</strain>
        <tissue evidence="2">Muscle</tissue>
    </source>
</reference>
<evidence type="ECO:0000313" key="2">
    <source>
        <dbReference type="EMBL" id="KAF6447396.1"/>
    </source>
</evidence>